<keyword evidence="1" id="KW-0812">Transmembrane</keyword>
<accession>A0ABW4I7I1</accession>
<feature type="transmembrane region" description="Helical" evidence="1">
    <location>
        <begin position="61"/>
        <end position="84"/>
    </location>
</feature>
<keyword evidence="1" id="KW-0472">Membrane</keyword>
<dbReference type="RefSeq" id="WP_379661047.1">
    <property type="nucleotide sequence ID" value="NZ_JBHUDG010000003.1"/>
</dbReference>
<evidence type="ECO:0000313" key="2">
    <source>
        <dbReference type="EMBL" id="MFD1628660.1"/>
    </source>
</evidence>
<organism evidence="2 3">
    <name type="scientific">Pseudopedobacter beijingensis</name>
    <dbReference type="NCBI Taxonomy" id="1207056"/>
    <lineage>
        <taxon>Bacteria</taxon>
        <taxon>Pseudomonadati</taxon>
        <taxon>Bacteroidota</taxon>
        <taxon>Sphingobacteriia</taxon>
        <taxon>Sphingobacteriales</taxon>
        <taxon>Sphingobacteriaceae</taxon>
        <taxon>Pseudopedobacter</taxon>
    </lineage>
</organism>
<feature type="transmembrane region" description="Helical" evidence="1">
    <location>
        <begin position="90"/>
        <end position="109"/>
    </location>
</feature>
<keyword evidence="1" id="KW-1133">Transmembrane helix</keyword>
<proteinExistence type="predicted"/>
<reference evidence="3" key="1">
    <citation type="journal article" date="2019" name="Int. J. Syst. Evol. Microbiol.">
        <title>The Global Catalogue of Microorganisms (GCM) 10K type strain sequencing project: providing services to taxonomists for standard genome sequencing and annotation.</title>
        <authorList>
            <consortium name="The Broad Institute Genomics Platform"/>
            <consortium name="The Broad Institute Genome Sequencing Center for Infectious Disease"/>
            <person name="Wu L."/>
            <person name="Ma J."/>
        </authorList>
    </citation>
    <scope>NUCLEOTIDE SEQUENCE [LARGE SCALE GENOMIC DNA]</scope>
    <source>
        <strain evidence="3">CCUG 53762</strain>
    </source>
</reference>
<feature type="transmembrane region" description="Helical" evidence="1">
    <location>
        <begin position="32"/>
        <end position="54"/>
    </location>
</feature>
<evidence type="ECO:0000256" key="1">
    <source>
        <dbReference type="SAM" id="Phobius"/>
    </source>
</evidence>
<feature type="transmembrane region" description="Helical" evidence="1">
    <location>
        <begin position="9"/>
        <end position="26"/>
    </location>
</feature>
<gene>
    <name evidence="2" type="ORF">ACFSAH_02165</name>
</gene>
<dbReference type="EMBL" id="JBHUDG010000003">
    <property type="protein sequence ID" value="MFD1628660.1"/>
    <property type="molecule type" value="Genomic_DNA"/>
</dbReference>
<dbReference type="Proteomes" id="UP001597118">
    <property type="component" value="Unassembled WGS sequence"/>
</dbReference>
<comment type="caution">
    <text evidence="2">The sequence shown here is derived from an EMBL/GenBank/DDBJ whole genome shotgun (WGS) entry which is preliminary data.</text>
</comment>
<evidence type="ECO:0000313" key="3">
    <source>
        <dbReference type="Proteomes" id="UP001597118"/>
    </source>
</evidence>
<protein>
    <submittedName>
        <fullName evidence="2">Uncharacterized protein</fullName>
    </submittedName>
</protein>
<keyword evidence="3" id="KW-1185">Reference proteome</keyword>
<name>A0ABW4I7I1_9SPHI</name>
<sequence>MKVNFVKSIIALAVSGLIAYGFYSFHSTESKGVLVIGSFLFLAITLLFSIGISFNLSRTVALVRTVSIIFFFISLVSNLVFIYINFNMPLYIIINGILFLIYVLVAYSISQSKQ</sequence>